<dbReference type="Pfam" id="PF00560">
    <property type="entry name" value="LRR_1"/>
    <property type="match status" value="4"/>
</dbReference>
<keyword evidence="8" id="KW-0732">Signal</keyword>
<dbReference type="CDD" id="cd14066">
    <property type="entry name" value="STKc_IRAK"/>
    <property type="match status" value="1"/>
</dbReference>
<dbReference type="RefSeq" id="XP_031404185.1">
    <property type="nucleotide sequence ID" value="XM_031548325.1"/>
</dbReference>
<comment type="catalytic activity">
    <reaction evidence="18">
        <text>L-seryl-[protein] + ATP = O-phospho-L-seryl-[protein] + ADP + H(+)</text>
        <dbReference type="Rhea" id="RHEA:17989"/>
        <dbReference type="Rhea" id="RHEA-COMP:9863"/>
        <dbReference type="Rhea" id="RHEA-COMP:11604"/>
        <dbReference type="ChEBI" id="CHEBI:15378"/>
        <dbReference type="ChEBI" id="CHEBI:29999"/>
        <dbReference type="ChEBI" id="CHEBI:30616"/>
        <dbReference type="ChEBI" id="CHEBI:83421"/>
        <dbReference type="ChEBI" id="CHEBI:456216"/>
        <dbReference type="EC" id="2.7.11.1"/>
    </reaction>
</comment>
<dbReference type="GO" id="GO:0016020">
    <property type="term" value="C:membrane"/>
    <property type="evidence" value="ECO:0007669"/>
    <property type="project" value="UniProtKB-SubCell"/>
</dbReference>
<dbReference type="InterPro" id="IPR011009">
    <property type="entry name" value="Kinase-like_dom_sf"/>
</dbReference>
<feature type="region of interest" description="Disordered" evidence="19">
    <location>
        <begin position="799"/>
        <end position="849"/>
    </location>
</feature>
<evidence type="ECO:0000256" key="10">
    <source>
        <dbReference type="ARBA" id="ARBA00022741"/>
    </source>
</evidence>
<dbReference type="FunFam" id="3.30.200.20:FF:000217">
    <property type="entry name" value="probable LRR receptor-like serine/threonine-protein kinase At1g53430"/>
    <property type="match status" value="1"/>
</dbReference>
<name>A0A6P8EAD2_PUNGR</name>
<dbReference type="Gene3D" id="3.80.10.10">
    <property type="entry name" value="Ribonuclease Inhibitor"/>
    <property type="match status" value="2"/>
</dbReference>
<sequence>MLVGALDPNLGNLSRLRRLLLSANNFTGTIPESFGNLKNLTDFRIDGSSLSGKIPEFIGNWTKLTRLDLQGTGMQGPIPSSISLLTNMTELRISDLGGSSSPFPNLQNVANIQYLVLRNCLITGSIPSFIGEVGAANLRLLDLSFNRLTGPIPPSFDNLDRLEFLYLTNNSLSGAVSNWVLNNNYNLDLSYNNFTGSSPSTCQQSNVNLVSSFSSSGSNSIAWCLKKSLPCSGEPQYHSLFINCGGQKLKVEGNEYVEDTSRGTASSFITFGEKWAYSSTGSYIGTDNLPSTVNNPFSLNVTDSELYQTARVVPNSLKYYGLCMMPGSYKVRLHFAEIQYSDDKTFSSLGRRYFDISIQGNEVLKNFNIMEAAGGVGIGIYRDFDNVTITGTTLEIHLYWAGKGTTAIPDRGVYGPLISAITVTPNFKVGGGGLSTGAIVGIVISSVAFVLLILLVLRLAGLLGRKEAEDPELRNADLQTGRFTLRQMKAATENFDAENKIGEGGFGPVYKGKLSDGTVIAVKQLSSKSKQGNREFLNEIGMISALHHPNLVKLYGCCIEGNQLLLVYEYLENNSLALALFGREEQRLNLDWATRKKICIGIARGLAYLHEESRLKIVHRDIKATNVLLDKDLNAKISDFGLAKLDEEENTHISTRIAGTIGYMAPEYAMRGYLTDKADVYSFGVVALEIVSGKSNTNYRPKEEFVYLLDWAYVLQEQGNLLELVDPSLGSNYSEEEAMRMLNLALLCTNPSPTLRPPMSSVVSMLEGKIAIQAPLVKRNTMNPDPRFRAFERLSRDSQTNVSLFSQDSQQVPGSMSMEGPWVDSSVSLPSTTNETRDHSTENKILRSS</sequence>
<evidence type="ECO:0000256" key="17">
    <source>
        <dbReference type="ARBA" id="ARBA00047899"/>
    </source>
</evidence>
<dbReference type="Proteomes" id="UP000515151">
    <property type="component" value="Chromosome 7"/>
</dbReference>
<comment type="catalytic activity">
    <reaction evidence="17">
        <text>L-threonyl-[protein] + ATP = O-phospho-L-threonyl-[protein] + ADP + H(+)</text>
        <dbReference type="Rhea" id="RHEA:46608"/>
        <dbReference type="Rhea" id="RHEA-COMP:11060"/>
        <dbReference type="Rhea" id="RHEA-COMP:11605"/>
        <dbReference type="ChEBI" id="CHEBI:15378"/>
        <dbReference type="ChEBI" id="CHEBI:30013"/>
        <dbReference type="ChEBI" id="CHEBI:30616"/>
        <dbReference type="ChEBI" id="CHEBI:61977"/>
        <dbReference type="ChEBI" id="CHEBI:456216"/>
        <dbReference type="EC" id="2.7.11.1"/>
    </reaction>
</comment>
<dbReference type="Gene3D" id="3.30.200.20">
    <property type="entry name" value="Phosphorylase Kinase, domain 1"/>
    <property type="match status" value="1"/>
</dbReference>
<dbReference type="EC" id="2.7.11.1" evidence="2"/>
<dbReference type="InterPro" id="IPR001245">
    <property type="entry name" value="Ser-Thr/Tyr_kinase_cat_dom"/>
</dbReference>
<keyword evidence="13 20" id="KW-1133">Transmembrane helix</keyword>
<proteinExistence type="predicted"/>
<evidence type="ECO:0000313" key="23">
    <source>
        <dbReference type="RefSeq" id="XP_031404185.1"/>
    </source>
</evidence>
<dbReference type="InterPro" id="IPR021720">
    <property type="entry name" value="Malectin_dom"/>
</dbReference>
<gene>
    <name evidence="23" type="primary">LOC116213409</name>
</gene>
<dbReference type="FunFam" id="3.80.10.10:FF:000433">
    <property type="entry name" value="Putative LRR receptor-like serine/threonine-protein kinase isoform A"/>
    <property type="match status" value="1"/>
</dbReference>
<dbReference type="FunFam" id="1.10.510.10:FF:000044">
    <property type="entry name" value="Putative LRR receptor-like serine/threonine-protein kinase"/>
    <property type="match status" value="1"/>
</dbReference>
<reference evidence="22" key="1">
    <citation type="journal article" date="2020" name="Plant Biotechnol. J.">
        <title>The pomegranate (Punica granatum L.) draft genome dissects genetic divergence between soft- and hard-seeded cultivars.</title>
        <authorList>
            <person name="Luo X."/>
            <person name="Li H."/>
            <person name="Wu Z."/>
            <person name="Yao W."/>
            <person name="Zhao P."/>
            <person name="Cao D."/>
            <person name="Yu H."/>
            <person name="Li K."/>
            <person name="Poudel K."/>
            <person name="Zhao D."/>
            <person name="Zhang F."/>
            <person name="Xia X."/>
            <person name="Chen L."/>
            <person name="Wang Q."/>
            <person name="Jing D."/>
            <person name="Cao S."/>
        </authorList>
    </citation>
    <scope>NUCLEOTIDE SEQUENCE [LARGE SCALE GENOMIC DNA]</scope>
    <source>
        <strain evidence="22">cv. Tunisia</strain>
    </source>
</reference>
<dbReference type="SUPFAM" id="SSF56112">
    <property type="entry name" value="Protein kinase-like (PK-like)"/>
    <property type="match status" value="1"/>
</dbReference>
<dbReference type="GO" id="GO:0005524">
    <property type="term" value="F:ATP binding"/>
    <property type="evidence" value="ECO:0007669"/>
    <property type="project" value="UniProtKB-KW"/>
</dbReference>
<keyword evidence="3" id="KW-0723">Serine/threonine-protein kinase</keyword>
<feature type="compositionally biased region" description="Basic and acidic residues" evidence="19">
    <location>
        <begin position="835"/>
        <end position="849"/>
    </location>
</feature>
<accession>A0A6P8EAD2</accession>
<keyword evidence="5" id="KW-0433">Leucine-rich repeat</keyword>
<dbReference type="Gene3D" id="2.60.120.430">
    <property type="entry name" value="Galactose-binding lectin"/>
    <property type="match status" value="1"/>
</dbReference>
<evidence type="ECO:0000256" key="8">
    <source>
        <dbReference type="ARBA" id="ARBA00022729"/>
    </source>
</evidence>
<evidence type="ECO:0000256" key="20">
    <source>
        <dbReference type="SAM" id="Phobius"/>
    </source>
</evidence>
<evidence type="ECO:0000256" key="5">
    <source>
        <dbReference type="ARBA" id="ARBA00022614"/>
    </source>
</evidence>
<evidence type="ECO:0000256" key="15">
    <source>
        <dbReference type="ARBA" id="ARBA00023170"/>
    </source>
</evidence>
<dbReference type="AlphaFoldDB" id="A0A6P8EAD2"/>
<dbReference type="SMART" id="SM00220">
    <property type="entry name" value="S_TKc"/>
    <property type="match status" value="1"/>
</dbReference>
<evidence type="ECO:0000256" key="3">
    <source>
        <dbReference type="ARBA" id="ARBA00022527"/>
    </source>
</evidence>
<keyword evidence="16" id="KW-0325">Glycoprotein</keyword>
<evidence type="ECO:0000313" key="22">
    <source>
        <dbReference type="Proteomes" id="UP000515151"/>
    </source>
</evidence>
<keyword evidence="9" id="KW-0677">Repeat</keyword>
<evidence type="ECO:0000256" key="14">
    <source>
        <dbReference type="ARBA" id="ARBA00023136"/>
    </source>
</evidence>
<evidence type="ECO:0000256" key="16">
    <source>
        <dbReference type="ARBA" id="ARBA00023180"/>
    </source>
</evidence>
<dbReference type="Pfam" id="PF11721">
    <property type="entry name" value="Malectin"/>
    <property type="match status" value="1"/>
</dbReference>
<dbReference type="InterPro" id="IPR008271">
    <property type="entry name" value="Ser/Thr_kinase_AS"/>
</dbReference>
<keyword evidence="10" id="KW-0547">Nucleotide-binding</keyword>
<organism evidence="22 23">
    <name type="scientific">Punica granatum</name>
    <name type="common">Pomegranate</name>
    <dbReference type="NCBI Taxonomy" id="22663"/>
    <lineage>
        <taxon>Eukaryota</taxon>
        <taxon>Viridiplantae</taxon>
        <taxon>Streptophyta</taxon>
        <taxon>Embryophyta</taxon>
        <taxon>Tracheophyta</taxon>
        <taxon>Spermatophyta</taxon>
        <taxon>Magnoliopsida</taxon>
        <taxon>eudicotyledons</taxon>
        <taxon>Gunneridae</taxon>
        <taxon>Pentapetalae</taxon>
        <taxon>rosids</taxon>
        <taxon>malvids</taxon>
        <taxon>Myrtales</taxon>
        <taxon>Lythraceae</taxon>
        <taxon>Punica</taxon>
    </lineage>
</organism>
<dbReference type="FunFam" id="2.60.120.430:FF:000004">
    <property type="entry name" value="Putative leucine-rich repeat receptor-like serine/threonine-protein kinase"/>
    <property type="match status" value="1"/>
</dbReference>
<evidence type="ECO:0000256" key="19">
    <source>
        <dbReference type="SAM" id="MobiDB-lite"/>
    </source>
</evidence>
<evidence type="ECO:0000256" key="18">
    <source>
        <dbReference type="ARBA" id="ARBA00048679"/>
    </source>
</evidence>
<dbReference type="PROSITE" id="PS00108">
    <property type="entry name" value="PROTEIN_KINASE_ST"/>
    <property type="match status" value="1"/>
</dbReference>
<evidence type="ECO:0000256" key="6">
    <source>
        <dbReference type="ARBA" id="ARBA00022679"/>
    </source>
</evidence>
<keyword evidence="12" id="KW-0067">ATP-binding</keyword>
<evidence type="ECO:0000256" key="1">
    <source>
        <dbReference type="ARBA" id="ARBA00004479"/>
    </source>
</evidence>
<evidence type="ECO:0000256" key="11">
    <source>
        <dbReference type="ARBA" id="ARBA00022777"/>
    </source>
</evidence>
<dbReference type="Pfam" id="PF07714">
    <property type="entry name" value="PK_Tyr_Ser-Thr"/>
    <property type="match status" value="1"/>
</dbReference>
<dbReference type="PROSITE" id="PS50011">
    <property type="entry name" value="PROTEIN_KINASE_DOM"/>
    <property type="match status" value="1"/>
</dbReference>
<dbReference type="GeneID" id="116213409"/>
<dbReference type="InterPro" id="IPR032675">
    <property type="entry name" value="LRR_dom_sf"/>
</dbReference>
<evidence type="ECO:0000256" key="4">
    <source>
        <dbReference type="ARBA" id="ARBA00022553"/>
    </source>
</evidence>
<dbReference type="PANTHER" id="PTHR48006">
    <property type="entry name" value="LEUCINE-RICH REPEAT-CONTAINING PROTEIN DDB_G0281931-RELATED"/>
    <property type="match status" value="1"/>
</dbReference>
<dbReference type="InterPro" id="IPR000719">
    <property type="entry name" value="Prot_kinase_dom"/>
</dbReference>
<reference evidence="23" key="2">
    <citation type="submission" date="2025-08" db="UniProtKB">
        <authorList>
            <consortium name="RefSeq"/>
        </authorList>
    </citation>
    <scope>IDENTIFICATION</scope>
    <source>
        <tissue evidence="23">Leaf</tissue>
    </source>
</reference>
<evidence type="ECO:0000256" key="2">
    <source>
        <dbReference type="ARBA" id="ARBA00012513"/>
    </source>
</evidence>
<keyword evidence="15" id="KW-0675">Receptor</keyword>
<comment type="subcellular location">
    <subcellularLocation>
        <location evidence="1">Membrane</location>
        <topology evidence="1">Single-pass type I membrane protein</topology>
    </subcellularLocation>
</comment>
<keyword evidence="4" id="KW-0597">Phosphoprotein</keyword>
<keyword evidence="6" id="KW-0808">Transferase</keyword>
<dbReference type="InterPro" id="IPR001611">
    <property type="entry name" value="Leu-rich_rpt"/>
</dbReference>
<dbReference type="SUPFAM" id="SSF52058">
    <property type="entry name" value="L domain-like"/>
    <property type="match status" value="1"/>
</dbReference>
<dbReference type="PANTHER" id="PTHR48006:SF60">
    <property type="entry name" value="PROTEIN KINASE DOMAIN-CONTAINING PROTEIN"/>
    <property type="match status" value="1"/>
</dbReference>
<keyword evidence="11" id="KW-0418">Kinase</keyword>
<keyword evidence="14 20" id="KW-0472">Membrane</keyword>
<evidence type="ECO:0000256" key="12">
    <source>
        <dbReference type="ARBA" id="ARBA00022840"/>
    </source>
</evidence>
<feature type="compositionally biased region" description="Polar residues" evidence="19">
    <location>
        <begin position="825"/>
        <end position="834"/>
    </location>
</feature>
<keyword evidence="7 20" id="KW-0812">Transmembrane</keyword>
<evidence type="ECO:0000259" key="21">
    <source>
        <dbReference type="PROSITE" id="PS50011"/>
    </source>
</evidence>
<dbReference type="InterPro" id="IPR051824">
    <property type="entry name" value="LRR_Rcpt-Like_S/T_Kinase"/>
</dbReference>
<evidence type="ECO:0000256" key="13">
    <source>
        <dbReference type="ARBA" id="ARBA00022989"/>
    </source>
</evidence>
<evidence type="ECO:0000256" key="7">
    <source>
        <dbReference type="ARBA" id="ARBA00022692"/>
    </source>
</evidence>
<feature type="compositionally biased region" description="Polar residues" evidence="19">
    <location>
        <begin position="799"/>
        <end position="814"/>
    </location>
</feature>
<evidence type="ECO:0000256" key="9">
    <source>
        <dbReference type="ARBA" id="ARBA00022737"/>
    </source>
</evidence>
<feature type="transmembrane region" description="Helical" evidence="20">
    <location>
        <begin position="434"/>
        <end position="457"/>
    </location>
</feature>
<feature type="domain" description="Protein kinase" evidence="21">
    <location>
        <begin position="495"/>
        <end position="777"/>
    </location>
</feature>
<dbReference type="Gene3D" id="1.10.510.10">
    <property type="entry name" value="Transferase(Phosphotransferase) domain 1"/>
    <property type="match status" value="1"/>
</dbReference>
<dbReference type="GO" id="GO:0004674">
    <property type="term" value="F:protein serine/threonine kinase activity"/>
    <property type="evidence" value="ECO:0007669"/>
    <property type="project" value="UniProtKB-KW"/>
</dbReference>
<keyword evidence="22" id="KW-1185">Reference proteome</keyword>
<protein>
    <recommendedName>
        <fullName evidence="2">non-specific serine/threonine protein kinase</fullName>
        <ecNumber evidence="2">2.7.11.1</ecNumber>
    </recommendedName>
</protein>